<feature type="binding site" evidence="12">
    <location>
        <position position="145"/>
    </location>
    <ligand>
        <name>Zn(2+)</name>
        <dbReference type="ChEBI" id="CHEBI:29105"/>
        <label>1</label>
        <note>catalytic</note>
    </ligand>
</feature>
<dbReference type="AlphaFoldDB" id="A0A4P8XW44"/>
<dbReference type="Pfam" id="PF07521">
    <property type="entry name" value="RMMBL"/>
    <property type="match status" value="1"/>
</dbReference>
<dbReference type="PIRSF" id="PIRSF004803">
    <property type="entry name" value="RnjA"/>
    <property type="match status" value="1"/>
</dbReference>
<evidence type="ECO:0000259" key="14">
    <source>
        <dbReference type="SMART" id="SM00849"/>
    </source>
</evidence>
<dbReference type="RefSeq" id="WP_138157393.1">
    <property type="nucleotide sequence ID" value="NZ_CP039381.1"/>
</dbReference>
<dbReference type="Pfam" id="PF17770">
    <property type="entry name" value="RNase_J_C"/>
    <property type="match status" value="1"/>
</dbReference>
<dbReference type="InterPro" id="IPR042173">
    <property type="entry name" value="RNase_J_2"/>
</dbReference>
<dbReference type="KEGG" id="ruj:E5Z56_08350"/>
<comment type="cofactor">
    <cofactor evidence="12">
        <name>Ca(2+)</name>
        <dbReference type="ChEBI" id="CHEBI:29108"/>
    </cofactor>
    <text evidence="12">Binds 1 Ca(2+) cation per subunit. Seen in 1 crystal structure, it is not clear if it is physiologically important.</text>
</comment>
<feature type="binding site" evidence="12">
    <location>
        <position position="118"/>
    </location>
    <ligand>
        <name>Ca(2+)</name>
        <dbReference type="ChEBI" id="CHEBI:29108"/>
    </ligand>
</feature>
<organism evidence="15 16">
    <name type="scientific">Ruminococcus bovis</name>
    <dbReference type="NCBI Taxonomy" id="2564099"/>
    <lineage>
        <taxon>Bacteria</taxon>
        <taxon>Bacillati</taxon>
        <taxon>Bacillota</taxon>
        <taxon>Clostridia</taxon>
        <taxon>Eubacteriales</taxon>
        <taxon>Oscillospiraceae</taxon>
        <taxon>Ruminococcus</taxon>
    </lineage>
</organism>
<dbReference type="PANTHER" id="PTHR43694:SF1">
    <property type="entry name" value="RIBONUCLEASE J"/>
    <property type="match status" value="1"/>
</dbReference>
<keyword evidence="16" id="KW-1185">Reference proteome</keyword>
<evidence type="ECO:0000256" key="5">
    <source>
        <dbReference type="ARBA" id="ARBA00022801"/>
    </source>
</evidence>
<feature type="binding site" evidence="9 11">
    <location>
        <begin position="433"/>
        <end position="437"/>
    </location>
    <ligand>
        <name>substrate</name>
    </ligand>
</feature>
<feature type="binding site" evidence="11">
    <location>
        <begin position="301"/>
        <end position="303"/>
    </location>
    <ligand>
        <name>substrate</name>
    </ligand>
</feature>
<comment type="subcellular location">
    <subcellularLocation>
        <location evidence="9">Cytoplasm</location>
    </subcellularLocation>
</comment>
<reference evidence="15 16" key="1">
    <citation type="submission" date="2019-04" db="EMBL/GenBank/DDBJ databases">
        <authorList>
            <person name="Embree M."/>
            <person name="Gaffney J.R."/>
        </authorList>
    </citation>
    <scope>NUCLEOTIDE SEQUENCE [LARGE SCALE GENOMIC DNA]</scope>
    <source>
        <strain evidence="15 16">JE7A12</strain>
    </source>
</reference>
<feature type="binding site" evidence="12">
    <location>
        <position position="146"/>
    </location>
    <ligand>
        <name>Zn(2+)</name>
        <dbReference type="ChEBI" id="CHEBI:29105"/>
        <label>1</label>
        <note>catalytic</note>
    </ligand>
</feature>
<keyword evidence="4 9" id="KW-0255">Endonuclease</keyword>
<dbReference type="GO" id="GO:0004521">
    <property type="term" value="F:RNA endonuclease activity"/>
    <property type="evidence" value="ECO:0007669"/>
    <property type="project" value="UniProtKB-UniRule"/>
</dbReference>
<evidence type="ECO:0000256" key="2">
    <source>
        <dbReference type="ARBA" id="ARBA00022722"/>
    </source>
</evidence>
<keyword evidence="7 9" id="KW-0269">Exonuclease</keyword>
<feature type="binding site" evidence="12">
    <location>
        <position position="512"/>
    </location>
    <ligand>
        <name>Ca(2+)</name>
        <dbReference type="ChEBI" id="CHEBI:29108"/>
    </ligand>
</feature>
<feature type="domain" description="Metallo-beta-lactamase" evidence="14">
    <location>
        <begin position="88"/>
        <end position="283"/>
    </location>
</feature>
<keyword evidence="6 12" id="KW-0862">Zinc</keyword>
<dbReference type="Gene3D" id="3.40.50.10710">
    <property type="entry name" value="Metallo-hydrolase/oxidoreductase"/>
    <property type="match status" value="1"/>
</dbReference>
<dbReference type="InterPro" id="IPR011108">
    <property type="entry name" value="RMMBL"/>
</dbReference>
<dbReference type="GO" id="GO:0004534">
    <property type="term" value="F:5'-3' RNA exonuclease activity"/>
    <property type="evidence" value="ECO:0007669"/>
    <property type="project" value="UniProtKB-UniRule"/>
</dbReference>
<feature type="binding site" evidence="12">
    <location>
        <position position="143"/>
    </location>
    <ligand>
        <name>Zn(2+)</name>
        <dbReference type="ChEBI" id="CHEBI:29105"/>
        <label>1</label>
        <note>catalytic</note>
    </ligand>
</feature>
<dbReference type="SMART" id="SM00849">
    <property type="entry name" value="Lactamase_B"/>
    <property type="match status" value="1"/>
</dbReference>
<keyword evidence="1 9" id="KW-0963">Cytoplasm</keyword>
<dbReference type="GO" id="GO:0008270">
    <property type="term" value="F:zinc ion binding"/>
    <property type="evidence" value="ECO:0007669"/>
    <property type="project" value="InterPro"/>
</dbReference>
<accession>A0A4P8XW44</accession>
<dbReference type="InterPro" id="IPR030854">
    <property type="entry name" value="RNase_J_bac"/>
</dbReference>
<dbReference type="GO" id="GO:0003723">
    <property type="term" value="F:RNA binding"/>
    <property type="evidence" value="ECO:0007669"/>
    <property type="project" value="UniProtKB-UniRule"/>
</dbReference>
<evidence type="ECO:0000256" key="7">
    <source>
        <dbReference type="ARBA" id="ARBA00022839"/>
    </source>
</evidence>
<keyword evidence="5 9" id="KW-0378">Hydrolase</keyword>
<proteinExistence type="inferred from homology"/>
<feature type="binding site" evidence="12">
    <location>
        <position position="141"/>
    </location>
    <ligand>
        <name>Zn(2+)</name>
        <dbReference type="ChEBI" id="CHEBI:29105"/>
        <label>1</label>
        <note>catalytic</note>
    </ligand>
</feature>
<dbReference type="PANTHER" id="PTHR43694">
    <property type="entry name" value="RIBONUCLEASE J"/>
    <property type="match status" value="1"/>
</dbReference>
<dbReference type="InterPro" id="IPR041636">
    <property type="entry name" value="RNase_J_C"/>
</dbReference>
<evidence type="ECO:0000256" key="10">
    <source>
        <dbReference type="PIRSR" id="PIRSR004803-1"/>
    </source>
</evidence>
<feature type="region of interest" description="Disordered" evidence="13">
    <location>
        <begin position="1"/>
        <end position="69"/>
    </location>
</feature>
<evidence type="ECO:0000256" key="8">
    <source>
        <dbReference type="ARBA" id="ARBA00022884"/>
    </source>
</evidence>
<dbReference type="CDD" id="cd07714">
    <property type="entry name" value="RNaseJ_MBL-fold"/>
    <property type="match status" value="1"/>
</dbReference>
<dbReference type="Pfam" id="PF22505">
    <property type="entry name" value="RNase_J_b_CASP"/>
    <property type="match status" value="1"/>
</dbReference>
<comment type="function">
    <text evidence="9">An RNase that has 5'-3' exonuclease and possibly endonuclease activity. Involved in maturation of rRNA and in some organisms also mRNA maturation and/or decay.</text>
</comment>
<feature type="binding site" evidence="12">
    <location>
        <position position="116"/>
    </location>
    <ligand>
        <name>Ca(2+)</name>
        <dbReference type="ChEBI" id="CHEBI:29108"/>
    </ligand>
</feature>
<dbReference type="InterPro" id="IPR055132">
    <property type="entry name" value="RNase_J_b_CASP"/>
</dbReference>
<dbReference type="GO" id="GO:0006364">
    <property type="term" value="P:rRNA processing"/>
    <property type="evidence" value="ECO:0007669"/>
    <property type="project" value="UniProtKB-UniRule"/>
</dbReference>
<keyword evidence="9" id="KW-0698">rRNA processing</keyword>
<feature type="binding site" evidence="12">
    <location>
        <position position="231"/>
    </location>
    <ligand>
        <name>Zn(2+)</name>
        <dbReference type="ChEBI" id="CHEBI:29105"/>
        <label>1</label>
        <note>catalytic</note>
    </ligand>
</feature>
<sequence length="624" mass="69369">MNSENNAKRNNGNNRRNNYQNRSQYKNRNNNGKNSNRNNRGNGKKYFNSNSKRNSNRINVNGKKYNKPIQKPKPSIKISFLGGLNEIGKNITLFECEDEIIVLDCGMAFPDGEMLGVDLVIPDFTYLIQNKDRVKAILLTHGHEDHIGGLPYLLTEMSAPIYGTPLTLGLVENKLKEHSLLQSTELITVQAGDKVKLGKMTAEFIHVNHSIPDAVAIALHTPAGTIVHTGDFKIDCTPISGGMIDLNRFARLGDEGVLALMSDSTNASREGYTPTEHTVYDSFKNLFQKAEKERIIIATFASNVNRVQQIINCAKKFGRKVAFSGRSMINYMKVANELGYIDIPENIIIDIDQIPQYTPQEIVLVTTGSQGEPMSALTRMAFSDHRKITVGTGDFIIISANPIPGNEKSVGNVVDELLKKGCRVVYESMYEVHVSGHACAEEHKIITSLVKPKYYIPVHGEQKHLRKSQDIAVSLGIDKKNTFIADIGTQLELNENFMKELPKVPAGKVFVDGFGVGDVGSIVLRDRKHLAQDGLIIIVASLDVYDGHVISGPDIVSRGFVYVRESEDLMKDIKSTALYVLDDCCDNNIHEWGVIKNRIKDDVSKVIFNKTGRSPMILPILMEV</sequence>
<keyword evidence="12" id="KW-0106">Calcium</keyword>
<comment type="cofactor">
    <cofactor evidence="12">
        <name>Zn(2+)</name>
        <dbReference type="ChEBI" id="CHEBI:29105"/>
    </cofactor>
    <text evidence="12">Binds 2 Zn(2+) ions per subunit. It is not clear if Zn(2+) or Mg(2+) is physiologically important.</text>
</comment>
<dbReference type="SUPFAM" id="SSF56281">
    <property type="entry name" value="Metallo-hydrolase/oxidoreductase"/>
    <property type="match status" value="1"/>
</dbReference>
<feature type="binding site" evidence="12">
    <location>
        <position position="459"/>
    </location>
    <ligand>
        <name>Zn(2+)</name>
        <dbReference type="ChEBI" id="CHEBI:29105"/>
        <label>1</label>
        <note>catalytic</note>
    </ligand>
</feature>
<evidence type="ECO:0000256" key="11">
    <source>
        <dbReference type="PIRSR" id="PIRSR004803-2"/>
    </source>
</evidence>
<dbReference type="Proteomes" id="UP000301475">
    <property type="component" value="Chromosome"/>
</dbReference>
<dbReference type="InterPro" id="IPR036866">
    <property type="entry name" value="RibonucZ/Hydroxyglut_hydro"/>
</dbReference>
<gene>
    <name evidence="9" type="primary">rnj</name>
    <name evidence="15" type="ORF">E5Z56_08350</name>
</gene>
<dbReference type="HAMAP" id="MF_01491">
    <property type="entry name" value="RNase_J_bact"/>
    <property type="match status" value="1"/>
</dbReference>
<evidence type="ECO:0000256" key="6">
    <source>
        <dbReference type="ARBA" id="ARBA00022833"/>
    </source>
</evidence>
<evidence type="ECO:0000256" key="13">
    <source>
        <dbReference type="SAM" id="MobiDB-lite"/>
    </source>
</evidence>
<feature type="active site" description="Proton acceptor" evidence="10">
    <location>
        <position position="437"/>
    </location>
</feature>
<dbReference type="Gene3D" id="3.10.20.580">
    <property type="match status" value="1"/>
</dbReference>
<keyword evidence="8 9" id="KW-0694">RNA-binding</keyword>
<evidence type="ECO:0000313" key="16">
    <source>
        <dbReference type="Proteomes" id="UP000301475"/>
    </source>
</evidence>
<comment type="subunit">
    <text evidence="9">Homodimer, may be a subunit of the RNA degradosome.</text>
</comment>
<evidence type="ECO:0000256" key="3">
    <source>
        <dbReference type="ARBA" id="ARBA00022723"/>
    </source>
</evidence>
<evidence type="ECO:0000256" key="12">
    <source>
        <dbReference type="PIRSR" id="PIRSR004803-3"/>
    </source>
</evidence>
<dbReference type="EC" id="3.1.-.-" evidence="9"/>
<keyword evidence="2 9" id="KW-0540">Nuclease</keyword>
<evidence type="ECO:0000256" key="4">
    <source>
        <dbReference type="ARBA" id="ARBA00022759"/>
    </source>
</evidence>
<name>A0A4P8XW44_9FIRM</name>
<evidence type="ECO:0000256" key="1">
    <source>
        <dbReference type="ARBA" id="ARBA00022490"/>
    </source>
</evidence>
<dbReference type="GO" id="GO:0005737">
    <property type="term" value="C:cytoplasm"/>
    <property type="evidence" value="ECO:0007669"/>
    <property type="project" value="UniProtKB-SubCell"/>
</dbReference>
<dbReference type="InterPro" id="IPR001279">
    <property type="entry name" value="Metallo-B-lactamas"/>
</dbReference>
<feature type="active site" description="Proton donor" evidence="10">
    <location>
        <position position="263"/>
    </location>
</feature>
<comment type="similarity">
    <text evidence="9">Belongs to the metallo-beta-lactamase superfamily. RNA-metabolizing metallo-beta-lactamase-like family. Bacterial RNase J subfamily.</text>
</comment>
<keyword evidence="3 12" id="KW-0479">Metal-binding</keyword>
<evidence type="ECO:0000256" key="9">
    <source>
        <dbReference type="HAMAP-Rule" id="MF_01491"/>
    </source>
</evidence>
<dbReference type="InterPro" id="IPR004613">
    <property type="entry name" value="RNase_J"/>
</dbReference>
<feature type="binding site" evidence="12">
    <location>
        <position position="209"/>
    </location>
    <ligand>
        <name>Zn(2+)</name>
        <dbReference type="ChEBI" id="CHEBI:29105"/>
        <label>1</label>
        <note>catalytic</note>
    </ligand>
</feature>
<protein>
    <recommendedName>
        <fullName evidence="9">Ribonuclease J</fullName>
        <shortName evidence="9">RNase J</shortName>
        <ecNumber evidence="9">3.1.-.-</ecNumber>
    </recommendedName>
</protein>
<dbReference type="Gene3D" id="3.60.15.10">
    <property type="entry name" value="Ribonuclease Z/Hydroxyacylglutathione hydrolase-like"/>
    <property type="match status" value="1"/>
</dbReference>
<evidence type="ECO:0000313" key="15">
    <source>
        <dbReference type="EMBL" id="QCT07365.1"/>
    </source>
</evidence>
<dbReference type="Pfam" id="PF00753">
    <property type="entry name" value="Lactamase_B"/>
    <property type="match status" value="1"/>
</dbReference>
<dbReference type="NCBIfam" id="TIGR00649">
    <property type="entry name" value="MG423"/>
    <property type="match status" value="1"/>
</dbReference>
<dbReference type="EMBL" id="CP039381">
    <property type="protein sequence ID" value="QCT07365.1"/>
    <property type="molecule type" value="Genomic_DNA"/>
</dbReference>
<dbReference type="OrthoDB" id="9758375at2"/>